<evidence type="ECO:0000313" key="9">
    <source>
        <dbReference type="EMBL" id="CRL37962.1"/>
    </source>
</evidence>
<reference evidence="10" key="1">
    <citation type="submission" date="2015-05" db="EMBL/GenBank/DDBJ databases">
        <authorList>
            <consortium name="Pathogen Informatics"/>
        </authorList>
    </citation>
    <scope>NUCLEOTIDE SEQUENCE [LARGE SCALE GENOMIC DNA]</scope>
    <source>
        <strain evidence="10">T1-815</strain>
    </source>
</reference>
<evidence type="ECO:0000259" key="8">
    <source>
        <dbReference type="Pfam" id="PF13742"/>
    </source>
</evidence>
<evidence type="ECO:0000256" key="5">
    <source>
        <dbReference type="HAMAP-Rule" id="MF_00378"/>
    </source>
</evidence>
<feature type="domain" description="OB-fold nucleic acid binding" evidence="8">
    <location>
        <begin position="7"/>
        <end position="103"/>
    </location>
</feature>
<keyword evidence="4 5" id="KW-0269">Exonuclease</keyword>
<evidence type="ECO:0000259" key="7">
    <source>
        <dbReference type="Pfam" id="PF02601"/>
    </source>
</evidence>
<dbReference type="InterPro" id="IPR020579">
    <property type="entry name" value="Exonuc_VII_lsu_C"/>
</dbReference>
<feature type="domain" description="Exonuclease VII large subunit C-terminal" evidence="7">
    <location>
        <begin position="126"/>
        <end position="343"/>
    </location>
</feature>
<dbReference type="GO" id="GO:0003676">
    <property type="term" value="F:nucleic acid binding"/>
    <property type="evidence" value="ECO:0007669"/>
    <property type="project" value="InterPro"/>
</dbReference>
<dbReference type="InterPro" id="IPR003753">
    <property type="entry name" value="Exonuc_VII_L"/>
</dbReference>
<comment type="function">
    <text evidence="5">Bidirectionally degrades single-stranded DNA into large acid-insoluble oligonucleotides, which are then degraded further into small acid-soluble oligonucleotides.</text>
</comment>
<keyword evidence="1 5" id="KW-0963">Cytoplasm</keyword>
<evidence type="ECO:0000256" key="1">
    <source>
        <dbReference type="ARBA" id="ARBA00022490"/>
    </source>
</evidence>
<dbReference type="GO" id="GO:0009318">
    <property type="term" value="C:exodeoxyribonuclease VII complex"/>
    <property type="evidence" value="ECO:0007669"/>
    <property type="project" value="UniProtKB-UniRule"/>
</dbReference>
<sequence>MANRNIYSVAQVNSYIKNMFAQDFMLRQVSIKGEVSNCKYHTSGHIYFTIKDAGAAMNAIMFAGSRAAGLSFHMKEGDQVIVTGSVEVYEKTGAYQLYAKKIELDGEGNLYLKFEQLKRELEEMGMFAAEYKQPIPQYADRIGVVTAPTGAAVQDIRNVSSRRNPYVQVILYPALVQGEGAANSIVKGIQTLDAMNLDVIIVGRGGGSIEDLWAFNEEIVARAIFDCRTPIISAVGHETDWTIADFVSDRRAPTPSAAAELAVSDYRQTLERLDNLRRRMDRNLTGRIDFFREKLSHIKTRLNFLSPQNKLNENKRRLADIEDALERIMKQRLSDCRQRLALLSGTLDAYSPAKKLAQGYAYVEVEKKGALHSVSDIHAGDDINIYLIDGHARAVVSEVINDEQRK</sequence>
<dbReference type="GO" id="GO:0005737">
    <property type="term" value="C:cytoplasm"/>
    <property type="evidence" value="ECO:0007669"/>
    <property type="project" value="UniProtKB-SubCell"/>
</dbReference>
<comment type="subunit">
    <text evidence="5">Heterooligomer composed of large and small subunits.</text>
</comment>
<organism evidence="9 10">
    <name type="scientific">Agathobacter rectalis</name>
    <dbReference type="NCBI Taxonomy" id="39491"/>
    <lineage>
        <taxon>Bacteria</taxon>
        <taxon>Bacillati</taxon>
        <taxon>Bacillota</taxon>
        <taxon>Clostridia</taxon>
        <taxon>Lachnospirales</taxon>
        <taxon>Lachnospiraceae</taxon>
        <taxon>Agathobacter</taxon>
    </lineage>
</organism>
<dbReference type="PANTHER" id="PTHR30008:SF0">
    <property type="entry name" value="EXODEOXYRIBONUCLEASE 7 LARGE SUBUNIT"/>
    <property type="match status" value="1"/>
</dbReference>
<accession>A0A0M6WLH0</accession>
<dbReference type="AlphaFoldDB" id="A0A0M6WLH0"/>
<protein>
    <recommendedName>
        <fullName evidence="5">Exodeoxyribonuclease 7 large subunit</fullName>
        <ecNumber evidence="5">3.1.11.6</ecNumber>
    </recommendedName>
    <alternativeName>
        <fullName evidence="5">Exodeoxyribonuclease VII large subunit</fullName>
        <shortName evidence="5">Exonuclease VII large subunit</shortName>
    </alternativeName>
</protein>
<comment type="catalytic activity">
    <reaction evidence="5 6">
        <text>Exonucleolytic cleavage in either 5'- to 3'- or 3'- to 5'-direction to yield nucleoside 5'-phosphates.</text>
        <dbReference type="EC" id="3.1.11.6"/>
    </reaction>
</comment>
<dbReference type="Pfam" id="PF13742">
    <property type="entry name" value="tRNA_anti_2"/>
    <property type="match status" value="1"/>
</dbReference>
<evidence type="ECO:0000256" key="2">
    <source>
        <dbReference type="ARBA" id="ARBA00022722"/>
    </source>
</evidence>
<dbReference type="EC" id="3.1.11.6" evidence="5"/>
<keyword evidence="3 5" id="KW-0378">Hydrolase</keyword>
<evidence type="ECO:0000256" key="3">
    <source>
        <dbReference type="ARBA" id="ARBA00022801"/>
    </source>
</evidence>
<keyword evidence="2 5" id="KW-0540">Nuclease</keyword>
<dbReference type="Gene3D" id="2.40.50.1010">
    <property type="match status" value="1"/>
</dbReference>
<keyword evidence="10" id="KW-1185">Reference proteome</keyword>
<dbReference type="GO" id="GO:0008855">
    <property type="term" value="F:exodeoxyribonuclease VII activity"/>
    <property type="evidence" value="ECO:0007669"/>
    <property type="project" value="UniProtKB-UniRule"/>
</dbReference>
<dbReference type="EMBL" id="CVRQ01000020">
    <property type="protein sequence ID" value="CRL37962.1"/>
    <property type="molecule type" value="Genomic_DNA"/>
</dbReference>
<comment type="similarity">
    <text evidence="5 6">Belongs to the XseA family.</text>
</comment>
<dbReference type="InterPro" id="IPR025824">
    <property type="entry name" value="OB-fold_nuc-bd_dom"/>
</dbReference>
<name>A0A0M6WLH0_9FIRM</name>
<dbReference type="RefSeq" id="WP_055061871.1">
    <property type="nucleotide sequence ID" value="NZ_CVRQ01000020.1"/>
</dbReference>
<dbReference type="CDD" id="cd04489">
    <property type="entry name" value="ExoVII_LU_OBF"/>
    <property type="match status" value="1"/>
</dbReference>
<dbReference type="GO" id="GO:0006308">
    <property type="term" value="P:DNA catabolic process"/>
    <property type="evidence" value="ECO:0007669"/>
    <property type="project" value="UniProtKB-UniRule"/>
</dbReference>
<dbReference type="PANTHER" id="PTHR30008">
    <property type="entry name" value="EXODEOXYRIBONUCLEASE 7 LARGE SUBUNIT"/>
    <property type="match status" value="1"/>
</dbReference>
<dbReference type="NCBIfam" id="TIGR00237">
    <property type="entry name" value="xseA"/>
    <property type="match status" value="1"/>
</dbReference>
<evidence type="ECO:0000313" key="10">
    <source>
        <dbReference type="Proteomes" id="UP000049472"/>
    </source>
</evidence>
<evidence type="ECO:0000256" key="6">
    <source>
        <dbReference type="RuleBase" id="RU004355"/>
    </source>
</evidence>
<dbReference type="Proteomes" id="UP000049472">
    <property type="component" value="Unassembled WGS sequence"/>
</dbReference>
<dbReference type="Pfam" id="PF02601">
    <property type="entry name" value="Exonuc_VII_L"/>
    <property type="match status" value="1"/>
</dbReference>
<proteinExistence type="inferred from homology"/>
<comment type="subcellular location">
    <subcellularLocation>
        <location evidence="5 6">Cytoplasm</location>
    </subcellularLocation>
</comment>
<dbReference type="HAMAP" id="MF_00378">
    <property type="entry name" value="Exonuc_7_L"/>
    <property type="match status" value="1"/>
</dbReference>
<gene>
    <name evidence="5" type="primary">xseA</name>
    <name evidence="9" type="ORF">T1815_17061</name>
</gene>
<evidence type="ECO:0000256" key="4">
    <source>
        <dbReference type="ARBA" id="ARBA00022839"/>
    </source>
</evidence>